<dbReference type="InterPro" id="IPR013974">
    <property type="entry name" value="SAF"/>
</dbReference>
<dbReference type="Gene3D" id="3.20.20.70">
    <property type="entry name" value="Aldolase class I"/>
    <property type="match status" value="1"/>
</dbReference>
<dbReference type="InterPro" id="IPR051690">
    <property type="entry name" value="PseI-like"/>
</dbReference>
<dbReference type="SUPFAM" id="SSF51569">
    <property type="entry name" value="Aldolase"/>
    <property type="match status" value="1"/>
</dbReference>
<feature type="domain" description="AFP-like" evidence="1">
    <location>
        <begin position="303"/>
        <end position="365"/>
    </location>
</feature>
<dbReference type="STRING" id="573413.Spirs_2907"/>
<organism evidence="2 3">
    <name type="scientific">Sediminispirochaeta smaragdinae (strain DSM 11293 / JCM 15392 / SEBR 4228)</name>
    <name type="common">Spirochaeta smaragdinae</name>
    <dbReference type="NCBI Taxonomy" id="573413"/>
    <lineage>
        <taxon>Bacteria</taxon>
        <taxon>Pseudomonadati</taxon>
        <taxon>Spirochaetota</taxon>
        <taxon>Spirochaetia</taxon>
        <taxon>Spirochaetales</taxon>
        <taxon>Spirochaetaceae</taxon>
        <taxon>Sediminispirochaeta</taxon>
    </lineage>
</organism>
<evidence type="ECO:0000313" key="3">
    <source>
        <dbReference type="Proteomes" id="UP000002318"/>
    </source>
</evidence>
<reference evidence="2 3" key="1">
    <citation type="journal article" date="2010" name="Stand. Genomic Sci.">
        <title>Complete genome sequence of Spirochaeta smaragdinae type strain (SEBR 4228).</title>
        <authorList>
            <person name="Mavromatis K."/>
            <person name="Yasawong M."/>
            <person name="Chertkov O."/>
            <person name="Lapidus A."/>
            <person name="Lucas S."/>
            <person name="Nolan M."/>
            <person name="Del Rio T.G."/>
            <person name="Tice H."/>
            <person name="Cheng J.F."/>
            <person name="Pitluck S."/>
            <person name="Liolios K."/>
            <person name="Ivanova N."/>
            <person name="Tapia R."/>
            <person name="Han C."/>
            <person name="Bruce D."/>
            <person name="Goodwin L."/>
            <person name="Pati A."/>
            <person name="Chen A."/>
            <person name="Palaniappan K."/>
            <person name="Land M."/>
            <person name="Hauser L."/>
            <person name="Chang Y.J."/>
            <person name="Jeffries C.D."/>
            <person name="Detter J.C."/>
            <person name="Rohde M."/>
            <person name="Brambilla E."/>
            <person name="Spring S."/>
            <person name="Goker M."/>
            <person name="Sikorski J."/>
            <person name="Woyke T."/>
            <person name="Bristow J."/>
            <person name="Eisen J.A."/>
            <person name="Markowitz V."/>
            <person name="Hugenholtz P."/>
            <person name="Klenk H.P."/>
            <person name="Kyrpides N.C."/>
        </authorList>
    </citation>
    <scope>NUCLEOTIDE SEQUENCE [LARGE SCALE GENOMIC DNA]</scope>
    <source>
        <strain evidence="3">DSM 11293 / JCM 15392 / SEBR 4228</strain>
    </source>
</reference>
<dbReference type="GO" id="GO:0016051">
    <property type="term" value="P:carbohydrate biosynthetic process"/>
    <property type="evidence" value="ECO:0007669"/>
    <property type="project" value="InterPro"/>
</dbReference>
<dbReference type="AlphaFoldDB" id="E1R3N9"/>
<dbReference type="CDD" id="cd11615">
    <property type="entry name" value="SAF_NeuB_like"/>
    <property type="match status" value="1"/>
</dbReference>
<proteinExistence type="predicted"/>
<dbReference type="InterPro" id="IPR036732">
    <property type="entry name" value="AFP_Neu5c_C_sf"/>
</dbReference>
<sequence>MDAGKRKIKTNAVPWIVAEIGSAHHGDMVKADELIAAAAESGADCAKFQLIIADEILHPDSGSIILPGGATPIFQRFQALERPSEFYRELSERCTKYGVEFLCSPFGVQSAAILREIGVRAVKVASPELNHVPLLRALAGIPRILSTGVSTLSDIEAALDVCGTEETVLLHCVTSYPADPAEYNLSIIPHLSSLFGVPVGVSDHSTDPILIPVIATALGAVVIEKHFTLDKKGKGLDDPIALSPAEFQAMVLQVRKARSMEPQKILQTLSNQYGKETVEAILGDGRKVLSRSEKRYYTTTNRSIMAIKNIEEREAFTTENIALLRSETNMRPGLPGQFWDLVLGRRAVCPIRNGEGITWRHFSGQGAPDRASLIPTSLS</sequence>
<dbReference type="eggNOG" id="COG2089">
    <property type="taxonomic scope" value="Bacteria"/>
</dbReference>
<dbReference type="InterPro" id="IPR006190">
    <property type="entry name" value="SAF_AFP_Neu5Ac"/>
</dbReference>
<dbReference type="RefSeq" id="WP_013255469.1">
    <property type="nucleotide sequence ID" value="NC_014364.1"/>
</dbReference>
<dbReference type="HOGENOM" id="CLU_040465_0_0_12"/>
<evidence type="ECO:0000259" key="1">
    <source>
        <dbReference type="PROSITE" id="PS50844"/>
    </source>
</evidence>
<dbReference type="SUPFAM" id="SSF51269">
    <property type="entry name" value="AFP III-like domain"/>
    <property type="match status" value="1"/>
</dbReference>
<dbReference type="PROSITE" id="PS50844">
    <property type="entry name" value="AFP_LIKE"/>
    <property type="match status" value="1"/>
</dbReference>
<dbReference type="Proteomes" id="UP000002318">
    <property type="component" value="Chromosome"/>
</dbReference>
<dbReference type="PANTHER" id="PTHR42966:SF1">
    <property type="entry name" value="SIALIC ACID SYNTHASE"/>
    <property type="match status" value="1"/>
</dbReference>
<dbReference type="Gene3D" id="3.90.1210.10">
    <property type="entry name" value="Antifreeze-like/N-acetylneuraminic acid synthase C-terminal domain"/>
    <property type="match status" value="1"/>
</dbReference>
<dbReference type="OrthoDB" id="9814210at2"/>
<dbReference type="InterPro" id="IPR013132">
    <property type="entry name" value="PseI/NeuA/B-like_N"/>
</dbReference>
<dbReference type="GO" id="GO:0047444">
    <property type="term" value="F:N-acylneuraminate-9-phosphate synthase activity"/>
    <property type="evidence" value="ECO:0007669"/>
    <property type="project" value="TreeGrafter"/>
</dbReference>
<dbReference type="InterPro" id="IPR057736">
    <property type="entry name" value="SAF_PseI/NeuA/NeuB"/>
</dbReference>
<evidence type="ECO:0000313" key="2">
    <source>
        <dbReference type="EMBL" id="ADK82010.1"/>
    </source>
</evidence>
<protein>
    <submittedName>
        <fullName evidence="2">N-acetylneuraminic acid synthase domain protein</fullName>
    </submittedName>
</protein>
<dbReference type="PANTHER" id="PTHR42966">
    <property type="entry name" value="N-ACETYLNEURAMINATE SYNTHASE"/>
    <property type="match status" value="1"/>
</dbReference>
<dbReference type="InterPro" id="IPR013785">
    <property type="entry name" value="Aldolase_TIM"/>
</dbReference>
<name>E1R3N9_SEDSS</name>
<accession>E1R3N9</accession>
<dbReference type="Pfam" id="PF03102">
    <property type="entry name" value="NeuB"/>
    <property type="match status" value="1"/>
</dbReference>
<gene>
    <name evidence="2" type="ordered locus">Spirs_2907</name>
</gene>
<dbReference type="KEGG" id="ssm:Spirs_2907"/>
<keyword evidence="3" id="KW-1185">Reference proteome</keyword>
<dbReference type="Pfam" id="PF08666">
    <property type="entry name" value="SAF"/>
    <property type="match status" value="1"/>
</dbReference>
<dbReference type="EMBL" id="CP002116">
    <property type="protein sequence ID" value="ADK82010.1"/>
    <property type="molecule type" value="Genomic_DNA"/>
</dbReference>